<feature type="region of interest" description="Disordered" evidence="1">
    <location>
        <begin position="597"/>
        <end position="710"/>
    </location>
</feature>
<feature type="region of interest" description="Disordered" evidence="1">
    <location>
        <begin position="91"/>
        <end position="177"/>
    </location>
</feature>
<protein>
    <submittedName>
        <fullName evidence="2">Uncharacterized protein</fullName>
    </submittedName>
</protein>
<gene>
    <name evidence="2" type="ORF">Naga_100001g136</name>
</gene>
<sequence>MSEVHVPDTGDLPGLDSLLDVILGPTLAELYGADIALLERIECKLGMVLDRHHPEKVEAFNEMVSMTKSPMIKEKNLQVFVKSIMTALVEDASRPPPPASAPTKAKASATRRVIGGNNKRRSAAGKAGGGGGAPGKRVKRASAAASKSSPADSDVSSLDEISRSSSSDDGDAGRNKKSVTIRKPVVAIESYDSVMADSDWQMRGQLHLVERCPALVYSSWRDADHDVYLYQFPQLAAAKREAKGIIAFFMGFGLYKEFTAAAFKSIVMPGDQPSRLRSREDIFAFLEKGSQLRSTAKGGSGEGARRKAYVATWQFFQKNVFKEAVTEADPFPPLARRVPNKGKKRASTSSSMPKKPRPRAPSAPVPPLPPASLPVAVPAPSPPPPSTSALSPPPPSSLGMTSTGEAKSKDEAGVTVTSSEGAPSPLGEVAQDGAVATAGGVWNTMPDPEDRSIRGLFASLRWRLLRLEETWEGGDQFVWTLKSSQSNIDNLCDSLFGDAGDPEADDWRRMVSSSLDKARRKLEDKLRALGGQGGNAATGKPAYVHGRALLDVYSELKEAVAGFEEGKEAEVEGWDSLDFPVRGLTFAPTTVAATSAASVSEPGAVLPSAEGAEPAVAGKEDSPEGAEEENREHGEENGGTREFGGGDRAREVGDVHGSGEESPPAGVAPEQSEEGKNVRPEQSGKEEDVGKERLEPISAKLPGGLLEEGPALPSVSKAAAADSDPLLKACVDSENGPSQGGSPLSSRDSNSKASPGGKPEGDGGQFQFVEREELAPRDLRKCTFAKRTKWLQRNHVIKD</sequence>
<organism evidence="2 3">
    <name type="scientific">Nannochloropsis gaditana</name>
    <dbReference type="NCBI Taxonomy" id="72520"/>
    <lineage>
        <taxon>Eukaryota</taxon>
        <taxon>Sar</taxon>
        <taxon>Stramenopiles</taxon>
        <taxon>Ochrophyta</taxon>
        <taxon>Eustigmatophyceae</taxon>
        <taxon>Eustigmatales</taxon>
        <taxon>Monodopsidaceae</taxon>
        <taxon>Nannochloropsis</taxon>
    </lineage>
</organism>
<feature type="compositionally biased region" description="Polar residues" evidence="1">
    <location>
        <begin position="735"/>
        <end position="753"/>
    </location>
</feature>
<dbReference type="AlphaFoldDB" id="W7U1S3"/>
<feature type="compositionally biased region" description="Basic and acidic residues" evidence="1">
    <location>
        <begin position="673"/>
        <end position="695"/>
    </location>
</feature>
<keyword evidence="3" id="KW-1185">Reference proteome</keyword>
<feature type="compositionally biased region" description="Low complexity" evidence="1">
    <location>
        <begin position="101"/>
        <end position="112"/>
    </location>
</feature>
<evidence type="ECO:0000313" key="3">
    <source>
        <dbReference type="Proteomes" id="UP000019335"/>
    </source>
</evidence>
<feature type="compositionally biased region" description="Basic and acidic residues" evidence="1">
    <location>
        <begin position="618"/>
        <end position="659"/>
    </location>
</feature>
<dbReference type="Proteomes" id="UP000019335">
    <property type="component" value="Chromosome 8"/>
</dbReference>
<name>W7U1S3_9STRA</name>
<reference evidence="2 3" key="1">
    <citation type="journal article" date="2014" name="Mol. Plant">
        <title>Chromosome Scale Genome Assembly and Transcriptome Profiling of Nannochloropsis gaditana in Nitrogen Depletion.</title>
        <authorList>
            <person name="Corteggiani Carpinelli E."/>
            <person name="Telatin A."/>
            <person name="Vitulo N."/>
            <person name="Forcato C."/>
            <person name="D'Angelo M."/>
            <person name="Schiavon R."/>
            <person name="Vezzi A."/>
            <person name="Giacometti G.M."/>
            <person name="Morosinotto T."/>
            <person name="Valle G."/>
        </authorList>
    </citation>
    <scope>NUCLEOTIDE SEQUENCE [LARGE SCALE GENOMIC DNA]</scope>
    <source>
        <strain evidence="2 3">B-31</strain>
    </source>
</reference>
<feature type="compositionally biased region" description="Pro residues" evidence="1">
    <location>
        <begin position="359"/>
        <end position="396"/>
    </location>
</feature>
<accession>W7U1S3</accession>
<evidence type="ECO:0000256" key="1">
    <source>
        <dbReference type="SAM" id="MobiDB-lite"/>
    </source>
</evidence>
<dbReference type="EMBL" id="AZIL01000609">
    <property type="protein sequence ID" value="EWM26584.1"/>
    <property type="molecule type" value="Genomic_DNA"/>
</dbReference>
<evidence type="ECO:0000313" key="2">
    <source>
        <dbReference type="EMBL" id="EWM26584.1"/>
    </source>
</evidence>
<proteinExistence type="predicted"/>
<comment type="caution">
    <text evidence="2">The sequence shown here is derived from an EMBL/GenBank/DDBJ whole genome shotgun (WGS) entry which is preliminary data.</text>
</comment>
<feature type="region of interest" description="Disordered" evidence="1">
    <location>
        <begin position="331"/>
        <end position="428"/>
    </location>
</feature>
<feature type="region of interest" description="Disordered" evidence="1">
    <location>
        <begin position="728"/>
        <end position="766"/>
    </location>
</feature>
<feature type="compositionally biased region" description="Low complexity" evidence="1">
    <location>
        <begin position="141"/>
        <end position="167"/>
    </location>
</feature>
<feature type="compositionally biased region" description="Low complexity" evidence="1">
    <location>
        <begin position="701"/>
        <end position="710"/>
    </location>
</feature>
<dbReference type="OrthoDB" id="10370191at2759"/>